<proteinExistence type="predicted"/>
<accession>M1Q8J9</accession>
<dbReference type="BioCyc" id="MMAZ1236903:G139K-3284-MONOMER"/>
<name>M1Q8J9_METMZ</name>
<reference evidence="1 2" key="1">
    <citation type="journal article" date="2013" name="Genome Announc.">
        <title>Complete Genome of a Methanosarcina mazei Strain Isolated from Sediment Samples from an Amazonian Flooded Area.</title>
        <authorList>
            <person name="Assis das Gracas D."/>
            <person name="Thiago Juca Ramos R."/>
            <person name="Vieira Araujo A.C."/>
            <person name="Zahlouth R."/>
            <person name="Ribeiro Carneiro A."/>
            <person name="Souza Lopes T."/>
            <person name="Azevedo Barauna R."/>
            <person name="Azevedo V."/>
            <person name="Cruz Schneider M.P."/>
            <person name="Pellizari V.H."/>
            <person name="Silva A."/>
        </authorList>
    </citation>
    <scope>NUCLEOTIDE SEQUENCE [LARGE SCALE GENOMIC DNA]</scope>
    <source>
        <strain evidence="1 2">Tuc01</strain>
    </source>
</reference>
<dbReference type="Proteomes" id="UP000011718">
    <property type="component" value="Chromosome"/>
</dbReference>
<protein>
    <submittedName>
        <fullName evidence="1">Uncharacterized protein</fullName>
    </submittedName>
</protein>
<dbReference type="HOGENOM" id="CLU_3130879_0_0_2"/>
<organism evidence="1 2">
    <name type="scientific">Methanosarcina mazei Tuc01</name>
    <dbReference type="NCBI Taxonomy" id="1236903"/>
    <lineage>
        <taxon>Archaea</taxon>
        <taxon>Methanobacteriati</taxon>
        <taxon>Methanobacteriota</taxon>
        <taxon>Stenosarchaea group</taxon>
        <taxon>Methanomicrobia</taxon>
        <taxon>Methanosarcinales</taxon>
        <taxon>Methanosarcinaceae</taxon>
        <taxon>Methanosarcina</taxon>
    </lineage>
</organism>
<evidence type="ECO:0000313" key="2">
    <source>
        <dbReference type="Proteomes" id="UP000011718"/>
    </source>
</evidence>
<dbReference type="AlphaFoldDB" id="M1Q8J9"/>
<evidence type="ECO:0000313" key="1">
    <source>
        <dbReference type="EMBL" id="AGF98695.1"/>
    </source>
</evidence>
<dbReference type="EMBL" id="CP004144">
    <property type="protein sequence ID" value="AGF98695.1"/>
    <property type="molecule type" value="Genomic_DNA"/>
</dbReference>
<gene>
    <name evidence="1" type="ORF">MmTuc01_3446</name>
</gene>
<sequence>MYNIYHLNNNSGGFLAYCPCEYQQYNLRGREKGSTPYLLPASINFFNNI</sequence>
<dbReference type="KEGG" id="mmaz:MmTuc01_3446"/>